<accession>A0AC34FVZ2</accession>
<name>A0AC34FVZ2_9BILA</name>
<dbReference type="Proteomes" id="UP000887579">
    <property type="component" value="Unplaced"/>
</dbReference>
<protein>
    <submittedName>
        <fullName evidence="2">LURP-one-related family protein</fullName>
    </submittedName>
</protein>
<sequence>MPRKFNIRENLCGRGDFSIKDESGQKVYKVQSKRLTINDKLVLQDAAGNPLMKIRQENFPRYSIYSADTDQEIAVVKKMFSFLHPKFAIESIYGEYILKSPEIMSRSFTLEKNETIVATVSKELATFTDCYGIEIIDDNEDSAFILALAIVIDQFLFSGN</sequence>
<organism evidence="1 2">
    <name type="scientific">Panagrolaimus sp. ES5</name>
    <dbReference type="NCBI Taxonomy" id="591445"/>
    <lineage>
        <taxon>Eukaryota</taxon>
        <taxon>Metazoa</taxon>
        <taxon>Ecdysozoa</taxon>
        <taxon>Nematoda</taxon>
        <taxon>Chromadorea</taxon>
        <taxon>Rhabditida</taxon>
        <taxon>Tylenchina</taxon>
        <taxon>Panagrolaimomorpha</taxon>
        <taxon>Panagrolaimoidea</taxon>
        <taxon>Panagrolaimidae</taxon>
        <taxon>Panagrolaimus</taxon>
    </lineage>
</organism>
<reference evidence="2" key="1">
    <citation type="submission" date="2022-11" db="UniProtKB">
        <authorList>
            <consortium name="WormBaseParasite"/>
        </authorList>
    </citation>
    <scope>IDENTIFICATION</scope>
</reference>
<evidence type="ECO:0000313" key="1">
    <source>
        <dbReference type="Proteomes" id="UP000887579"/>
    </source>
</evidence>
<evidence type="ECO:0000313" key="2">
    <source>
        <dbReference type="WBParaSite" id="ES5_v2.g21171.t1"/>
    </source>
</evidence>
<proteinExistence type="predicted"/>
<dbReference type="WBParaSite" id="ES5_v2.g21171.t1">
    <property type="protein sequence ID" value="ES5_v2.g21171.t1"/>
    <property type="gene ID" value="ES5_v2.g21171"/>
</dbReference>